<evidence type="ECO:0000313" key="4">
    <source>
        <dbReference type="Proteomes" id="UP000515908"/>
    </source>
</evidence>
<dbReference type="VEuPathDB" id="TriTrypDB:ADEAN_000091200"/>
<dbReference type="InterPro" id="IPR050817">
    <property type="entry name" value="DjlA_DnaK_co-chaperone"/>
</dbReference>
<dbReference type="SMART" id="SM00271">
    <property type="entry name" value="DnaJ"/>
    <property type="match status" value="1"/>
</dbReference>
<evidence type="ECO:0000313" key="3">
    <source>
        <dbReference type="EMBL" id="CAD2213471.1"/>
    </source>
</evidence>
<feature type="domain" description="J" evidence="2">
    <location>
        <begin position="18"/>
        <end position="84"/>
    </location>
</feature>
<accession>A0A7G2C2P2</accession>
<dbReference type="PROSITE" id="PS50076">
    <property type="entry name" value="DNAJ_2"/>
    <property type="match status" value="1"/>
</dbReference>
<reference evidence="3 4" key="1">
    <citation type="submission" date="2020-08" db="EMBL/GenBank/DDBJ databases">
        <authorList>
            <person name="Newling K."/>
            <person name="Davey J."/>
            <person name="Forrester S."/>
        </authorList>
    </citation>
    <scope>NUCLEOTIDE SEQUENCE [LARGE SCALE GENOMIC DNA]</scope>
    <source>
        <strain evidence="4">Crithidia deanei Carvalho (ATCC PRA-265)</strain>
    </source>
</reference>
<dbReference type="SUPFAM" id="SSF46565">
    <property type="entry name" value="Chaperone J-domain"/>
    <property type="match status" value="1"/>
</dbReference>
<organism evidence="3 4">
    <name type="scientific">Angomonas deanei</name>
    <dbReference type="NCBI Taxonomy" id="59799"/>
    <lineage>
        <taxon>Eukaryota</taxon>
        <taxon>Discoba</taxon>
        <taxon>Euglenozoa</taxon>
        <taxon>Kinetoplastea</taxon>
        <taxon>Metakinetoplastina</taxon>
        <taxon>Trypanosomatida</taxon>
        <taxon>Trypanosomatidae</taxon>
        <taxon>Strigomonadinae</taxon>
        <taxon>Angomonas</taxon>
    </lineage>
</organism>
<dbReference type="CDD" id="cd06257">
    <property type="entry name" value="DnaJ"/>
    <property type="match status" value="1"/>
</dbReference>
<dbReference type="AlphaFoldDB" id="A0A7G2C2P2"/>
<sequence length="192" mass="21053">MLRRSLRLFAVAGQGPFDPYKILGVSPNASKNDIKKAYRRLALRFHPDSGPEGNNARFQAVNEAYEALKDGKWTPAQSKPDGTAQGGHGWDPKMRMYVYEQPGSTKDGYVNGQTETILKVIIALCFTYVLVKLGGVALSGPKKAPGEGALNNIGESTDESSVHSDEIRDFQFHSENEATEERGLAVDPLSRR</sequence>
<dbReference type="Gene3D" id="1.10.287.110">
    <property type="entry name" value="DnaJ domain"/>
    <property type="match status" value="1"/>
</dbReference>
<dbReference type="InterPro" id="IPR001623">
    <property type="entry name" value="DnaJ_domain"/>
</dbReference>
<dbReference type="InterPro" id="IPR036869">
    <property type="entry name" value="J_dom_sf"/>
</dbReference>
<name>A0A7G2C2P2_9TRYP</name>
<dbReference type="PANTHER" id="PTHR24074">
    <property type="entry name" value="CO-CHAPERONE PROTEIN DJLA"/>
    <property type="match status" value="1"/>
</dbReference>
<dbReference type="Proteomes" id="UP000515908">
    <property type="component" value="Chromosome 02"/>
</dbReference>
<keyword evidence="4" id="KW-1185">Reference proteome</keyword>
<dbReference type="OrthoDB" id="445556at2759"/>
<proteinExistence type="predicted"/>
<evidence type="ECO:0000259" key="2">
    <source>
        <dbReference type="PROSITE" id="PS50076"/>
    </source>
</evidence>
<feature type="compositionally biased region" description="Basic and acidic residues" evidence="1">
    <location>
        <begin position="160"/>
        <end position="192"/>
    </location>
</feature>
<evidence type="ECO:0000256" key="1">
    <source>
        <dbReference type="SAM" id="MobiDB-lite"/>
    </source>
</evidence>
<feature type="region of interest" description="Disordered" evidence="1">
    <location>
        <begin position="141"/>
        <end position="192"/>
    </location>
</feature>
<dbReference type="PRINTS" id="PR00625">
    <property type="entry name" value="JDOMAIN"/>
</dbReference>
<gene>
    <name evidence="3" type="ORF">ADEAN_000091200</name>
</gene>
<protein>
    <submittedName>
        <fullName evidence="3">DnaJ domain containing protein, putative</fullName>
    </submittedName>
</protein>
<dbReference type="Pfam" id="PF00226">
    <property type="entry name" value="DnaJ"/>
    <property type="match status" value="1"/>
</dbReference>
<dbReference type="EMBL" id="LR877146">
    <property type="protein sequence ID" value="CAD2213471.1"/>
    <property type="molecule type" value="Genomic_DNA"/>
</dbReference>